<dbReference type="Gene3D" id="1.10.3720.10">
    <property type="entry name" value="MetI-like"/>
    <property type="match status" value="1"/>
</dbReference>
<keyword evidence="4 7" id="KW-0812">Transmembrane</keyword>
<proteinExistence type="inferred from homology"/>
<dbReference type="RefSeq" id="WP_190920632.1">
    <property type="nucleotide sequence ID" value="NZ_JACXIZ010000040.1"/>
</dbReference>
<keyword evidence="6 7" id="KW-0472">Membrane</keyword>
<feature type="transmembrane region" description="Helical" evidence="7">
    <location>
        <begin position="257"/>
        <end position="276"/>
    </location>
</feature>
<comment type="caution">
    <text evidence="9">The sequence shown here is derived from an EMBL/GenBank/DDBJ whole genome shotgun (WGS) entry which is preliminary data.</text>
</comment>
<evidence type="ECO:0000313" key="9">
    <source>
        <dbReference type="EMBL" id="MBD2847522.1"/>
    </source>
</evidence>
<dbReference type="CDD" id="cd06261">
    <property type="entry name" value="TM_PBP2"/>
    <property type="match status" value="1"/>
</dbReference>
<evidence type="ECO:0000313" key="10">
    <source>
        <dbReference type="Proteomes" id="UP000621560"/>
    </source>
</evidence>
<dbReference type="InterPro" id="IPR035906">
    <property type="entry name" value="MetI-like_sf"/>
</dbReference>
<feature type="transmembrane region" description="Helical" evidence="7">
    <location>
        <begin position="182"/>
        <end position="204"/>
    </location>
</feature>
<dbReference type="SUPFAM" id="SSF161098">
    <property type="entry name" value="MetI-like"/>
    <property type="match status" value="1"/>
</dbReference>
<evidence type="ECO:0000256" key="3">
    <source>
        <dbReference type="ARBA" id="ARBA00022475"/>
    </source>
</evidence>
<keyword evidence="3" id="KW-1003">Cell membrane</keyword>
<dbReference type="Pfam" id="PF00528">
    <property type="entry name" value="BPD_transp_1"/>
    <property type="match status" value="1"/>
</dbReference>
<feature type="domain" description="ABC transmembrane type-1" evidence="8">
    <location>
        <begin position="74"/>
        <end position="273"/>
    </location>
</feature>
<dbReference type="PROSITE" id="PS50928">
    <property type="entry name" value="ABC_TM1"/>
    <property type="match status" value="1"/>
</dbReference>
<evidence type="ECO:0000256" key="7">
    <source>
        <dbReference type="RuleBase" id="RU363032"/>
    </source>
</evidence>
<evidence type="ECO:0000256" key="4">
    <source>
        <dbReference type="ARBA" id="ARBA00022692"/>
    </source>
</evidence>
<dbReference type="Proteomes" id="UP000621560">
    <property type="component" value="Unassembled WGS sequence"/>
</dbReference>
<keyword evidence="2 7" id="KW-0813">Transport</keyword>
<dbReference type="AlphaFoldDB" id="A0A927BWC9"/>
<dbReference type="PANTHER" id="PTHR43744">
    <property type="entry name" value="ABC TRANSPORTER PERMEASE PROTEIN MG189-RELATED-RELATED"/>
    <property type="match status" value="1"/>
</dbReference>
<dbReference type="GO" id="GO:0005886">
    <property type="term" value="C:plasma membrane"/>
    <property type="evidence" value="ECO:0007669"/>
    <property type="project" value="UniProtKB-SubCell"/>
</dbReference>
<evidence type="ECO:0000259" key="8">
    <source>
        <dbReference type="PROSITE" id="PS50928"/>
    </source>
</evidence>
<feature type="transmembrane region" description="Helical" evidence="7">
    <location>
        <begin position="109"/>
        <end position="129"/>
    </location>
</feature>
<feature type="transmembrane region" description="Helical" evidence="7">
    <location>
        <begin position="78"/>
        <end position="97"/>
    </location>
</feature>
<name>A0A927BWC9_9BACL</name>
<sequence length="291" mass="32420">MYKTTWNEKLFDTLNVIVLILLACATLYPFIYTLTVSLSLPSEFKLPGLKLFPRDPTLASYAHVLDQTGIGRAFFNSLQRTVIGVAVLLAATAMTAYPLSRKGFPHRGLVMKLFVFSMLFSGGLIPMYLLIRNLGLLDSVWALVLPGAVSAFNLIIMRNFFQAIPEEIIDSAKIDGAGEWRVLFRIVLPLSTPVLAVVALWAGVHHWNAWFDAMIYIQDLDKQVLQLFVRRAVIEESDELASQVELLQAGNYSSETLKAATVMVATIPILCIYPFIQRFFVKGIMLGSVKG</sequence>
<accession>A0A927BWC9</accession>
<keyword evidence="10" id="KW-1185">Reference proteome</keyword>
<evidence type="ECO:0000256" key="2">
    <source>
        <dbReference type="ARBA" id="ARBA00022448"/>
    </source>
</evidence>
<keyword evidence="5 7" id="KW-1133">Transmembrane helix</keyword>
<comment type="similarity">
    <text evidence="7">Belongs to the binding-protein-dependent transport system permease family.</text>
</comment>
<feature type="transmembrane region" description="Helical" evidence="7">
    <location>
        <begin position="141"/>
        <end position="161"/>
    </location>
</feature>
<evidence type="ECO:0000256" key="5">
    <source>
        <dbReference type="ARBA" id="ARBA00022989"/>
    </source>
</evidence>
<dbReference type="PANTHER" id="PTHR43744:SF9">
    <property type="entry name" value="POLYGALACTURONAN_RHAMNOGALACTURONAN TRANSPORT SYSTEM PERMEASE PROTEIN YTCP"/>
    <property type="match status" value="1"/>
</dbReference>
<feature type="transmembrane region" description="Helical" evidence="7">
    <location>
        <begin position="12"/>
        <end position="31"/>
    </location>
</feature>
<dbReference type="GO" id="GO:0055085">
    <property type="term" value="P:transmembrane transport"/>
    <property type="evidence" value="ECO:0007669"/>
    <property type="project" value="InterPro"/>
</dbReference>
<evidence type="ECO:0000256" key="6">
    <source>
        <dbReference type="ARBA" id="ARBA00023136"/>
    </source>
</evidence>
<reference evidence="9" key="1">
    <citation type="submission" date="2020-09" db="EMBL/GenBank/DDBJ databases">
        <title>A novel bacterium of genus Paenibacillus, isolated from South China Sea.</title>
        <authorList>
            <person name="Huang H."/>
            <person name="Mo K."/>
            <person name="Hu Y."/>
        </authorList>
    </citation>
    <scope>NUCLEOTIDE SEQUENCE</scope>
    <source>
        <strain evidence="9">IB182496</strain>
    </source>
</reference>
<dbReference type="InterPro" id="IPR000515">
    <property type="entry name" value="MetI-like"/>
</dbReference>
<protein>
    <submittedName>
        <fullName evidence="9">Carbohydrate ABC transporter permease</fullName>
    </submittedName>
</protein>
<comment type="subcellular location">
    <subcellularLocation>
        <location evidence="1 7">Cell membrane</location>
        <topology evidence="1 7">Multi-pass membrane protein</topology>
    </subcellularLocation>
</comment>
<organism evidence="9 10">
    <name type="scientific">Paenibacillus sabuli</name>
    <dbReference type="NCBI Taxonomy" id="2772509"/>
    <lineage>
        <taxon>Bacteria</taxon>
        <taxon>Bacillati</taxon>
        <taxon>Bacillota</taxon>
        <taxon>Bacilli</taxon>
        <taxon>Bacillales</taxon>
        <taxon>Paenibacillaceae</taxon>
        <taxon>Paenibacillus</taxon>
    </lineage>
</organism>
<evidence type="ECO:0000256" key="1">
    <source>
        <dbReference type="ARBA" id="ARBA00004651"/>
    </source>
</evidence>
<dbReference type="EMBL" id="JACXIZ010000040">
    <property type="protein sequence ID" value="MBD2847522.1"/>
    <property type="molecule type" value="Genomic_DNA"/>
</dbReference>
<dbReference type="PROSITE" id="PS51257">
    <property type="entry name" value="PROKAR_LIPOPROTEIN"/>
    <property type="match status" value="1"/>
</dbReference>
<gene>
    <name evidence="9" type="ORF">IDH44_20220</name>
</gene>